<keyword evidence="4" id="KW-1185">Reference proteome</keyword>
<feature type="compositionally biased region" description="Basic and acidic residues" evidence="1">
    <location>
        <begin position="1"/>
        <end position="17"/>
    </location>
</feature>
<protein>
    <submittedName>
        <fullName evidence="3">Uncharacterized protein</fullName>
    </submittedName>
</protein>
<evidence type="ECO:0000313" key="4">
    <source>
        <dbReference type="Proteomes" id="UP000256913"/>
    </source>
</evidence>
<organism evidence="3 4">
    <name type="scientific">Asanoa ferruginea</name>
    <dbReference type="NCBI Taxonomy" id="53367"/>
    <lineage>
        <taxon>Bacteria</taxon>
        <taxon>Bacillati</taxon>
        <taxon>Actinomycetota</taxon>
        <taxon>Actinomycetes</taxon>
        <taxon>Micromonosporales</taxon>
        <taxon>Micromonosporaceae</taxon>
        <taxon>Asanoa</taxon>
    </lineage>
</organism>
<keyword evidence="2" id="KW-1133">Transmembrane helix</keyword>
<evidence type="ECO:0000256" key="2">
    <source>
        <dbReference type="SAM" id="Phobius"/>
    </source>
</evidence>
<dbReference type="RefSeq" id="WP_116073374.1">
    <property type="nucleotide sequence ID" value="NZ_BONB01000093.1"/>
</dbReference>
<dbReference type="AlphaFoldDB" id="A0A3D9ZVM3"/>
<evidence type="ECO:0000313" key="3">
    <source>
        <dbReference type="EMBL" id="REG01256.1"/>
    </source>
</evidence>
<accession>A0A3D9ZVM3</accession>
<keyword evidence="2" id="KW-0812">Transmembrane</keyword>
<feature type="transmembrane region" description="Helical" evidence="2">
    <location>
        <begin position="41"/>
        <end position="61"/>
    </location>
</feature>
<dbReference type="OrthoDB" id="3381838at2"/>
<dbReference type="EMBL" id="QUMQ01000001">
    <property type="protein sequence ID" value="REG01256.1"/>
    <property type="molecule type" value="Genomic_DNA"/>
</dbReference>
<proteinExistence type="predicted"/>
<sequence length="203" mass="21724">MVDARHPEVLVDLDRPPPQRPTPDPGARLRVGWERARAARVPIGAVVLAALVGALAGGFAVHHWQRQQQKAEAATIVSISAQLLDSSAAGGSSDGINASLVANLTLVNLGPLPIWVEAVEAKRDGLEFRNTAPEAMLRPGFRTVAVWITYACTRGGISTDPLPVRMRIRTSDGAIRDVETTVEIGGSQWPLIIGNMCRTEQQG</sequence>
<reference evidence="3 4" key="1">
    <citation type="submission" date="2018-08" db="EMBL/GenBank/DDBJ databases">
        <title>Sequencing the genomes of 1000 actinobacteria strains.</title>
        <authorList>
            <person name="Klenk H.-P."/>
        </authorList>
    </citation>
    <scope>NUCLEOTIDE SEQUENCE [LARGE SCALE GENOMIC DNA]</scope>
    <source>
        <strain evidence="3 4">DSM 44099</strain>
    </source>
</reference>
<comment type="caution">
    <text evidence="3">The sequence shown here is derived from an EMBL/GenBank/DDBJ whole genome shotgun (WGS) entry which is preliminary data.</text>
</comment>
<dbReference type="Proteomes" id="UP000256913">
    <property type="component" value="Unassembled WGS sequence"/>
</dbReference>
<evidence type="ECO:0000256" key="1">
    <source>
        <dbReference type="SAM" id="MobiDB-lite"/>
    </source>
</evidence>
<name>A0A3D9ZVM3_9ACTN</name>
<keyword evidence="2" id="KW-0472">Membrane</keyword>
<feature type="region of interest" description="Disordered" evidence="1">
    <location>
        <begin position="1"/>
        <end position="28"/>
    </location>
</feature>
<gene>
    <name evidence="3" type="ORF">DFJ67_7336</name>
</gene>